<name>A0A4Y2VEJ1_ARAVE</name>
<proteinExistence type="predicted"/>
<dbReference type="EMBL" id="BGPR01045975">
    <property type="protein sequence ID" value="GBO22928.1"/>
    <property type="molecule type" value="Genomic_DNA"/>
</dbReference>
<keyword evidence="2" id="KW-1185">Reference proteome</keyword>
<gene>
    <name evidence="1" type="ORF">AVEN_211204_1</name>
</gene>
<dbReference type="AlphaFoldDB" id="A0A4Y2VEJ1"/>
<accession>A0A4Y2VEJ1</accession>
<comment type="caution">
    <text evidence="1">The sequence shown here is derived from an EMBL/GenBank/DDBJ whole genome shotgun (WGS) entry which is preliminary data.</text>
</comment>
<organism evidence="1 2">
    <name type="scientific">Araneus ventricosus</name>
    <name type="common">Orbweaver spider</name>
    <name type="synonym">Epeira ventricosa</name>
    <dbReference type="NCBI Taxonomy" id="182803"/>
    <lineage>
        <taxon>Eukaryota</taxon>
        <taxon>Metazoa</taxon>
        <taxon>Ecdysozoa</taxon>
        <taxon>Arthropoda</taxon>
        <taxon>Chelicerata</taxon>
        <taxon>Arachnida</taxon>
        <taxon>Araneae</taxon>
        <taxon>Araneomorphae</taxon>
        <taxon>Entelegynae</taxon>
        <taxon>Araneoidea</taxon>
        <taxon>Araneidae</taxon>
        <taxon>Araneus</taxon>
    </lineage>
</organism>
<evidence type="ECO:0000313" key="1">
    <source>
        <dbReference type="EMBL" id="GBO22928.1"/>
    </source>
</evidence>
<sequence>MIKEKNSLEILNVNGTYCDVKARKRGLFWYSRLGWVPLLTCGTQLNSQPNRGYQNRPQRAGDNLGFYFRIDSTKDSRGSNSEGCVFKVHPGHNCSCVVLC</sequence>
<protein>
    <submittedName>
        <fullName evidence="1">Uncharacterized protein</fullName>
    </submittedName>
</protein>
<reference evidence="1 2" key="1">
    <citation type="journal article" date="2019" name="Sci. Rep.">
        <title>Orb-weaving spider Araneus ventricosus genome elucidates the spidroin gene catalogue.</title>
        <authorList>
            <person name="Kono N."/>
            <person name="Nakamura H."/>
            <person name="Ohtoshi R."/>
            <person name="Moran D.A.P."/>
            <person name="Shinohara A."/>
            <person name="Yoshida Y."/>
            <person name="Fujiwara M."/>
            <person name="Mori M."/>
            <person name="Tomita M."/>
            <person name="Arakawa K."/>
        </authorList>
    </citation>
    <scope>NUCLEOTIDE SEQUENCE [LARGE SCALE GENOMIC DNA]</scope>
</reference>
<evidence type="ECO:0000313" key="2">
    <source>
        <dbReference type="Proteomes" id="UP000499080"/>
    </source>
</evidence>
<dbReference type="Proteomes" id="UP000499080">
    <property type="component" value="Unassembled WGS sequence"/>
</dbReference>